<organism evidence="2 3">
    <name type="scientific">Trichomonas vaginalis (strain ATCC PRA-98 / G3)</name>
    <dbReference type="NCBI Taxonomy" id="412133"/>
    <lineage>
        <taxon>Eukaryota</taxon>
        <taxon>Metamonada</taxon>
        <taxon>Parabasalia</taxon>
        <taxon>Trichomonadida</taxon>
        <taxon>Trichomonadidae</taxon>
        <taxon>Trichomonas</taxon>
    </lineage>
</organism>
<dbReference type="GO" id="GO:0005819">
    <property type="term" value="C:spindle"/>
    <property type="evidence" value="ECO:0000318"/>
    <property type="project" value="GO_Central"/>
</dbReference>
<dbReference type="GO" id="GO:0008017">
    <property type="term" value="F:microtubule binding"/>
    <property type="evidence" value="ECO:0000318"/>
    <property type="project" value="GO_Central"/>
</dbReference>
<keyword evidence="3" id="KW-1185">Reference proteome</keyword>
<dbReference type="SMR" id="A2E7W6"/>
<dbReference type="VEuPathDB" id="TrichDB:TVAG_062010"/>
<sequence>MSEFIDDEIIAVPTELKTVWDDLGITNEEQENAIHELNQAIIAAKLQYLEQIKIRRDNILESINLRRQTLFTIIQAIPHSEEELEQIKQIGSKGTLRERSVDLDKAAEKYKLEYERASAKFIDIKNQTDRLYDRLGYTISDRGEFAEIGYVDLSDDRLARFKKELELLEQETKNRVDLLDRNEEKIREILDELDEPTNPQIQEIFDKKIITQEAFGAMGRYFDEIQAKRHAHSSTYSGLALTLTNLWELLEIPEEERNKFIATHNKLSKQSLQGCYEEIQKLSASKLEQLPQLIQRSYSRIDAALNILYRTPAEKEILLHPVKNCTTDIDRFNKLEEISARLQRELVIAAPALAMIDQRSSIIKNFNEFKDLQNVQNQKQLPKDDLIQNNIKIDKAQRRHKFVLPRLEKKLLLSLIEFRQAMGYDLTYDGEIYASKLQVELSHDEIKKAKMGGRRQSTAVVKKQLDGILDNRQRRKTEWPVALLE</sequence>
<reference evidence="2" key="1">
    <citation type="submission" date="2006-10" db="EMBL/GenBank/DDBJ databases">
        <authorList>
            <person name="Amadeo P."/>
            <person name="Zhao Q."/>
            <person name="Wortman J."/>
            <person name="Fraser-Liggett C."/>
            <person name="Carlton J."/>
        </authorList>
    </citation>
    <scope>NUCLEOTIDE SEQUENCE</scope>
    <source>
        <strain evidence="2">G3</strain>
    </source>
</reference>
<evidence type="ECO:0000313" key="2">
    <source>
        <dbReference type="EMBL" id="EAY11297.1"/>
    </source>
</evidence>
<dbReference type="FunCoup" id="A2E7W6">
    <property type="interactions" value="313"/>
</dbReference>
<dbReference type="AlphaFoldDB" id="A2E7W6"/>
<dbReference type="PANTHER" id="PTHR19321">
    <property type="entry name" value="PROTEIN REGULATOR OF CYTOKINESIS 1 PRC1-RELATED"/>
    <property type="match status" value="1"/>
</dbReference>
<evidence type="ECO:0000256" key="1">
    <source>
        <dbReference type="SAM" id="Coils"/>
    </source>
</evidence>
<dbReference type="Pfam" id="PF03999">
    <property type="entry name" value="MAP65_ASE1"/>
    <property type="match status" value="1"/>
</dbReference>
<evidence type="ECO:0000313" key="3">
    <source>
        <dbReference type="Proteomes" id="UP000001542"/>
    </source>
</evidence>
<keyword evidence="1" id="KW-0175">Coiled coil</keyword>
<feature type="coiled-coil region" evidence="1">
    <location>
        <begin position="151"/>
        <end position="188"/>
    </location>
</feature>
<protein>
    <submittedName>
        <fullName evidence="2">Uncharacterized protein</fullName>
    </submittedName>
</protein>
<dbReference type="GO" id="GO:0005737">
    <property type="term" value="C:cytoplasm"/>
    <property type="evidence" value="ECO:0000318"/>
    <property type="project" value="GO_Central"/>
</dbReference>
<dbReference type="Proteomes" id="UP000001542">
    <property type="component" value="Unassembled WGS sequence"/>
</dbReference>
<dbReference type="PANTHER" id="PTHR19321:SF41">
    <property type="entry name" value="FASCETTO-RELATED"/>
    <property type="match status" value="1"/>
</dbReference>
<dbReference type="KEGG" id="tva:4769250"/>
<dbReference type="GO" id="GO:0000226">
    <property type="term" value="P:microtubule cytoskeleton organization"/>
    <property type="evidence" value="ECO:0000318"/>
    <property type="project" value="GO_Central"/>
</dbReference>
<dbReference type="EMBL" id="DS113322">
    <property type="protein sequence ID" value="EAY11297.1"/>
    <property type="molecule type" value="Genomic_DNA"/>
</dbReference>
<reference evidence="2" key="2">
    <citation type="journal article" date="2007" name="Science">
        <title>Draft genome sequence of the sexually transmitted pathogen Trichomonas vaginalis.</title>
        <authorList>
            <person name="Carlton J.M."/>
            <person name="Hirt R.P."/>
            <person name="Silva J.C."/>
            <person name="Delcher A.L."/>
            <person name="Schatz M."/>
            <person name="Zhao Q."/>
            <person name="Wortman J.R."/>
            <person name="Bidwell S.L."/>
            <person name="Alsmark U.C.M."/>
            <person name="Besteiro S."/>
            <person name="Sicheritz-Ponten T."/>
            <person name="Noel C.J."/>
            <person name="Dacks J.B."/>
            <person name="Foster P.G."/>
            <person name="Simillion C."/>
            <person name="Van de Peer Y."/>
            <person name="Miranda-Saavedra D."/>
            <person name="Barton G.J."/>
            <person name="Westrop G.D."/>
            <person name="Mueller S."/>
            <person name="Dessi D."/>
            <person name="Fiori P.L."/>
            <person name="Ren Q."/>
            <person name="Paulsen I."/>
            <person name="Zhang H."/>
            <person name="Bastida-Corcuera F.D."/>
            <person name="Simoes-Barbosa A."/>
            <person name="Brown M.T."/>
            <person name="Hayes R.D."/>
            <person name="Mukherjee M."/>
            <person name="Okumura C.Y."/>
            <person name="Schneider R."/>
            <person name="Smith A.J."/>
            <person name="Vanacova S."/>
            <person name="Villalvazo M."/>
            <person name="Haas B.J."/>
            <person name="Pertea M."/>
            <person name="Feldblyum T.V."/>
            <person name="Utterback T.R."/>
            <person name="Shu C.L."/>
            <person name="Osoegawa K."/>
            <person name="de Jong P.J."/>
            <person name="Hrdy I."/>
            <person name="Horvathova L."/>
            <person name="Zubacova Z."/>
            <person name="Dolezal P."/>
            <person name="Malik S.B."/>
            <person name="Logsdon J.M. Jr."/>
            <person name="Henze K."/>
            <person name="Gupta A."/>
            <person name="Wang C.C."/>
            <person name="Dunne R.L."/>
            <person name="Upcroft J.A."/>
            <person name="Upcroft P."/>
            <person name="White O."/>
            <person name="Salzberg S.L."/>
            <person name="Tang P."/>
            <person name="Chiu C.-H."/>
            <person name="Lee Y.-S."/>
            <person name="Embley T.M."/>
            <person name="Coombs G.H."/>
            <person name="Mottram J.C."/>
            <person name="Tachezy J."/>
            <person name="Fraser-Liggett C.M."/>
            <person name="Johnson P.J."/>
        </authorList>
    </citation>
    <scope>NUCLEOTIDE SEQUENCE [LARGE SCALE GENOMIC DNA]</scope>
    <source>
        <strain evidence="2">G3</strain>
    </source>
</reference>
<dbReference type="VEuPathDB" id="TrichDB:TVAGG3_0282480"/>
<gene>
    <name evidence="2" type="ORF">TVAG_062010</name>
</gene>
<dbReference type="RefSeq" id="XP_001323520.1">
    <property type="nucleotide sequence ID" value="XM_001323485.1"/>
</dbReference>
<dbReference type="InterPro" id="IPR007145">
    <property type="entry name" value="MAP65_Ase1_PRC1"/>
</dbReference>
<accession>A2E7W6</accession>
<dbReference type="Gene3D" id="1.20.58.1520">
    <property type="match status" value="1"/>
</dbReference>
<dbReference type="InParanoid" id="A2E7W6"/>
<proteinExistence type="predicted"/>
<name>A2E7W6_TRIV3</name>